<dbReference type="Gene3D" id="1.10.472.20">
    <property type="entry name" value="Nitrile hydratase, beta subunit"/>
    <property type="match status" value="1"/>
</dbReference>
<organism evidence="2 3">
    <name type="scientific">Nonomuraea maritima</name>
    <dbReference type="NCBI Taxonomy" id="683260"/>
    <lineage>
        <taxon>Bacteria</taxon>
        <taxon>Bacillati</taxon>
        <taxon>Actinomycetota</taxon>
        <taxon>Actinomycetes</taxon>
        <taxon>Streptosporangiales</taxon>
        <taxon>Streptosporangiaceae</taxon>
        <taxon>Nonomuraea</taxon>
    </lineage>
</organism>
<proteinExistence type="predicted"/>
<dbReference type="InterPro" id="IPR008990">
    <property type="entry name" value="Elect_transpt_acc-like_dom_sf"/>
</dbReference>
<dbReference type="Proteomes" id="UP000198683">
    <property type="component" value="Unassembled WGS sequence"/>
</dbReference>
<dbReference type="InterPro" id="IPR042262">
    <property type="entry name" value="CN_hydtase_beta_C"/>
</dbReference>
<accession>A0A1G9S4T4</accession>
<protein>
    <submittedName>
        <fullName evidence="2">Nitrile hydratase accessory protein</fullName>
    </submittedName>
</protein>
<dbReference type="RefSeq" id="WP_090774080.1">
    <property type="nucleotide sequence ID" value="NZ_FNFB01000052.1"/>
</dbReference>
<dbReference type="Pfam" id="PF21006">
    <property type="entry name" value="NHase_beta_N"/>
    <property type="match status" value="1"/>
</dbReference>
<name>A0A1G9S4T4_9ACTN</name>
<sequence>MSAPLDIEGPAAPPRSNGELVFAAPWESRAFGLAVTLHQAGAFAWSHFQVALSARIAAWEAAQDNDWSYYEHWLAALEDVLVERGVLASDDVTALARVLARRPTGHDDDH</sequence>
<dbReference type="EMBL" id="FNFB01000052">
    <property type="protein sequence ID" value="SDM30513.1"/>
    <property type="molecule type" value="Genomic_DNA"/>
</dbReference>
<evidence type="ECO:0000313" key="2">
    <source>
        <dbReference type="EMBL" id="SDM30513.1"/>
    </source>
</evidence>
<evidence type="ECO:0000313" key="3">
    <source>
        <dbReference type="Proteomes" id="UP000198683"/>
    </source>
</evidence>
<evidence type="ECO:0000259" key="1">
    <source>
        <dbReference type="Pfam" id="PF21006"/>
    </source>
</evidence>
<keyword evidence="3" id="KW-1185">Reference proteome</keyword>
<dbReference type="InterPro" id="IPR049054">
    <property type="entry name" value="CN_hydtase_beta-like_N"/>
</dbReference>
<dbReference type="SUPFAM" id="SSF50090">
    <property type="entry name" value="Electron transport accessory proteins"/>
    <property type="match status" value="1"/>
</dbReference>
<dbReference type="OrthoDB" id="9811616at2"/>
<dbReference type="STRING" id="683260.SAMN05421874_15217"/>
<feature type="domain" description="Nitrile hydratase beta subunit-like N-terminal" evidence="1">
    <location>
        <begin position="17"/>
        <end position="99"/>
    </location>
</feature>
<dbReference type="AlphaFoldDB" id="A0A1G9S4T4"/>
<reference evidence="2 3" key="1">
    <citation type="submission" date="2016-10" db="EMBL/GenBank/DDBJ databases">
        <authorList>
            <person name="de Groot N.N."/>
        </authorList>
    </citation>
    <scope>NUCLEOTIDE SEQUENCE [LARGE SCALE GENOMIC DNA]</scope>
    <source>
        <strain evidence="2 3">CGMCC 4.5681</strain>
    </source>
</reference>
<gene>
    <name evidence="2" type="ORF">SAMN05421874_15217</name>
</gene>
<dbReference type="NCBIfam" id="TIGR03889">
    <property type="entry name" value="nitrile_acc"/>
    <property type="match status" value="1"/>
</dbReference>
<dbReference type="InterPro" id="IPR023808">
    <property type="entry name" value="Nitrile_Hydratase_acc_put"/>
</dbReference>